<keyword evidence="2" id="KW-0489">Methyltransferase</keyword>
<feature type="domain" description="Methyltransferase type 11" evidence="1">
    <location>
        <begin position="358"/>
        <end position="450"/>
    </location>
</feature>
<dbReference type="PANTHER" id="PTHR42912:SF93">
    <property type="entry name" value="N6-ADENOSINE-METHYLTRANSFERASE TMT1A"/>
    <property type="match status" value="1"/>
</dbReference>
<name>A0AAU2JXZ6_9ACTN</name>
<dbReference type="CDD" id="cd02440">
    <property type="entry name" value="AdoMet_MTases"/>
    <property type="match status" value="1"/>
</dbReference>
<reference evidence="2" key="1">
    <citation type="submission" date="2022-10" db="EMBL/GenBank/DDBJ databases">
        <title>The complete genomes of actinobacterial strains from the NBC collection.</title>
        <authorList>
            <person name="Joergensen T.S."/>
            <person name="Alvarez Arevalo M."/>
            <person name="Sterndorff E.B."/>
            <person name="Faurdal D."/>
            <person name="Vuksanovic O."/>
            <person name="Mourched A.-S."/>
            <person name="Charusanti P."/>
            <person name="Shaw S."/>
            <person name="Blin K."/>
            <person name="Weber T."/>
        </authorList>
    </citation>
    <scope>NUCLEOTIDE SEQUENCE</scope>
    <source>
        <strain evidence="2">NBC_00049</strain>
    </source>
</reference>
<dbReference type="GO" id="GO:0032259">
    <property type="term" value="P:methylation"/>
    <property type="evidence" value="ECO:0007669"/>
    <property type="project" value="UniProtKB-KW"/>
</dbReference>
<sequence>MTTTEPSPRATDALEAFLATPDASLHSSLRQLDKDLRSIPAGGGQATATEAGHAAVPVLVTALAEAPAARLAHLLLLLGLLADTDAHDAVRDGLAGILPVFDRAAEDRRTVAALLHVAGHFPEDAERVLAAADAVALSPDDRSRLERSLAGKRVPGAVLARVWPSPAMWAVTEAERAADGQWHGMMPEEQLEAMWQSDTRALRDYSASKAIALLDTPPAPYTAASDYVEPEAARAAAAEPAGADAPGADAVARLAPFEKLLACPDCAGVLELGEGGARCTSCGKAHPATEGWLDLSSAAGQGMEAMILNDVAQVTRYERGLRPAFLRVMGRDFDDLLGVDDEIRFLTTHARPEEGPVLDVAAGSGRFTRVLAEELGPDRVVPLDLSTSMLTALQAAGPQLPAVRGSAVKLPFADASLSAVTCWNALQTLPYQAQVIAEVGRVLRPGGTFTLFTFLPDEDPLYREFQARQEQALRVHLYPREVIRKWVSEAGLTIREETGPGSYLFIAAVRENRP</sequence>
<dbReference type="InterPro" id="IPR029063">
    <property type="entry name" value="SAM-dependent_MTases_sf"/>
</dbReference>
<dbReference type="PANTHER" id="PTHR42912">
    <property type="entry name" value="METHYLTRANSFERASE"/>
    <property type="match status" value="1"/>
</dbReference>
<accession>A0AAU2JXZ6</accession>
<proteinExistence type="predicted"/>
<evidence type="ECO:0000313" key="2">
    <source>
        <dbReference type="EMBL" id="WTU76746.1"/>
    </source>
</evidence>
<dbReference type="SUPFAM" id="SSF53335">
    <property type="entry name" value="S-adenosyl-L-methionine-dependent methyltransferases"/>
    <property type="match status" value="1"/>
</dbReference>
<dbReference type="Gene3D" id="3.40.50.150">
    <property type="entry name" value="Vaccinia Virus protein VP39"/>
    <property type="match status" value="1"/>
</dbReference>
<dbReference type="Pfam" id="PF08241">
    <property type="entry name" value="Methyltransf_11"/>
    <property type="match status" value="1"/>
</dbReference>
<dbReference type="AlphaFoldDB" id="A0AAU2JXZ6"/>
<organism evidence="2">
    <name type="scientific">Streptomyces sp. NBC_00049</name>
    <dbReference type="NCBI Taxonomy" id="2903617"/>
    <lineage>
        <taxon>Bacteria</taxon>
        <taxon>Bacillati</taxon>
        <taxon>Actinomycetota</taxon>
        <taxon>Actinomycetes</taxon>
        <taxon>Kitasatosporales</taxon>
        <taxon>Streptomycetaceae</taxon>
        <taxon>Streptomyces</taxon>
    </lineage>
</organism>
<gene>
    <name evidence="2" type="ORF">OG327_27350</name>
</gene>
<evidence type="ECO:0000259" key="1">
    <source>
        <dbReference type="Pfam" id="PF08241"/>
    </source>
</evidence>
<dbReference type="GO" id="GO:0008757">
    <property type="term" value="F:S-adenosylmethionine-dependent methyltransferase activity"/>
    <property type="evidence" value="ECO:0007669"/>
    <property type="project" value="InterPro"/>
</dbReference>
<dbReference type="InterPro" id="IPR013216">
    <property type="entry name" value="Methyltransf_11"/>
</dbReference>
<dbReference type="EMBL" id="CP108264">
    <property type="protein sequence ID" value="WTU76746.1"/>
    <property type="molecule type" value="Genomic_DNA"/>
</dbReference>
<protein>
    <submittedName>
        <fullName evidence="2">Class I SAM-dependent methyltransferase</fullName>
    </submittedName>
</protein>
<dbReference type="InterPro" id="IPR050508">
    <property type="entry name" value="Methyltransf_Superfamily"/>
</dbReference>
<keyword evidence="2" id="KW-0808">Transferase</keyword>